<evidence type="ECO:0000313" key="3">
    <source>
        <dbReference type="EMBL" id="APU17112.1"/>
    </source>
</evidence>
<evidence type="ECO:0000259" key="2">
    <source>
        <dbReference type="Pfam" id="PF04149"/>
    </source>
</evidence>
<dbReference type="InterPro" id="IPR007278">
    <property type="entry name" value="DUF397"/>
</dbReference>
<keyword evidence="4" id="KW-1185">Reference proteome</keyword>
<feature type="compositionally biased region" description="Basic and acidic residues" evidence="1">
    <location>
        <begin position="80"/>
        <end position="91"/>
    </location>
</feature>
<name>A0AAC9LGD7_9PSEU</name>
<dbReference type="Pfam" id="PF04149">
    <property type="entry name" value="DUF397"/>
    <property type="match status" value="1"/>
</dbReference>
<evidence type="ECO:0000256" key="1">
    <source>
        <dbReference type="SAM" id="MobiDB-lite"/>
    </source>
</evidence>
<dbReference type="RefSeq" id="WP_075742530.1">
    <property type="nucleotide sequence ID" value="NZ_CP016076.1"/>
</dbReference>
<proteinExistence type="predicted"/>
<gene>
    <name evidence="3" type="ORF">UA74_25525</name>
</gene>
<sequence length="91" mass="9777">MGQLFTAGTWRKSNRSNGAGNCVEVTTIRETIGVRDSKNPDGPVLCFPVAEWSAFLDRVEEILPQPSVAIRPGAGAARRPAADEQAPRSAR</sequence>
<evidence type="ECO:0000313" key="4">
    <source>
        <dbReference type="Proteomes" id="UP000185511"/>
    </source>
</evidence>
<feature type="domain" description="DUF397" evidence="2">
    <location>
        <begin position="9"/>
        <end position="59"/>
    </location>
</feature>
<reference evidence="4" key="1">
    <citation type="submission" date="2016-06" db="EMBL/GenBank/DDBJ databases">
        <title>Complete genome sequence of Actinoalloteichus fjordicus DSM 46855 (=ADI127-17), type strain of the new species Actinoalloteichus fjordicus.</title>
        <authorList>
            <person name="Ruckert C."/>
            <person name="Nouioui I."/>
            <person name="Willmese J."/>
            <person name="van Wezel G."/>
            <person name="Klenk H.-P."/>
            <person name="Kalinowski J."/>
            <person name="Zotchev S.B."/>
        </authorList>
    </citation>
    <scope>NUCLEOTIDE SEQUENCE [LARGE SCALE GENOMIC DNA]</scope>
    <source>
        <strain evidence="4">ADI127-7</strain>
    </source>
</reference>
<dbReference type="AlphaFoldDB" id="A0AAC9LGD7"/>
<dbReference type="EMBL" id="CP016076">
    <property type="protein sequence ID" value="APU17112.1"/>
    <property type="molecule type" value="Genomic_DNA"/>
</dbReference>
<organism evidence="3 4">
    <name type="scientific">Actinoalloteichus fjordicus</name>
    <dbReference type="NCBI Taxonomy" id="1612552"/>
    <lineage>
        <taxon>Bacteria</taxon>
        <taxon>Bacillati</taxon>
        <taxon>Actinomycetota</taxon>
        <taxon>Actinomycetes</taxon>
        <taxon>Pseudonocardiales</taxon>
        <taxon>Pseudonocardiaceae</taxon>
        <taxon>Actinoalloteichus</taxon>
    </lineage>
</organism>
<dbReference type="Proteomes" id="UP000185511">
    <property type="component" value="Chromosome"/>
</dbReference>
<feature type="region of interest" description="Disordered" evidence="1">
    <location>
        <begin position="67"/>
        <end position="91"/>
    </location>
</feature>
<protein>
    <submittedName>
        <fullName evidence="3">DUF397 family protein</fullName>
    </submittedName>
</protein>
<dbReference type="KEGG" id="acad:UA74_25525"/>
<accession>A0AAC9LGD7</accession>